<evidence type="ECO:0000313" key="6">
    <source>
        <dbReference type="Proteomes" id="UP000193228"/>
    </source>
</evidence>
<comment type="similarity">
    <text evidence="3">Belongs to the HAD-like hydrolase superfamily. CbbY/CbbZ/Gph/YieH family.</text>
</comment>
<dbReference type="Gene3D" id="1.10.150.240">
    <property type="entry name" value="Putative phosphatase, domain 2"/>
    <property type="match status" value="1"/>
</dbReference>
<dbReference type="EC" id="3.1.3.18" evidence="4"/>
<evidence type="ECO:0000256" key="4">
    <source>
        <dbReference type="ARBA" id="ARBA00013078"/>
    </source>
</evidence>
<dbReference type="SFLD" id="SFLDG01135">
    <property type="entry name" value="C1.5.6:_HAD__Beta-PGM__Phospha"/>
    <property type="match status" value="1"/>
</dbReference>
<name>A0A1X7L5E0_9BURK</name>
<dbReference type="AlphaFoldDB" id="A0A1X7L5E0"/>
<dbReference type="GO" id="GO:0008967">
    <property type="term" value="F:phosphoglycolate phosphatase activity"/>
    <property type="evidence" value="ECO:0007669"/>
    <property type="project" value="UniProtKB-EC"/>
</dbReference>
<comment type="pathway">
    <text evidence="2">Organic acid metabolism; glycolate biosynthesis; glycolate from 2-phosphoglycolate: step 1/1.</text>
</comment>
<dbReference type="PANTHER" id="PTHR43434">
    <property type="entry name" value="PHOSPHOGLYCOLATE PHOSPHATASE"/>
    <property type="match status" value="1"/>
</dbReference>
<dbReference type="EMBL" id="FXAT01000005">
    <property type="protein sequence ID" value="SMG49068.1"/>
    <property type="molecule type" value="Genomic_DNA"/>
</dbReference>
<dbReference type="PANTHER" id="PTHR43434:SF1">
    <property type="entry name" value="PHOSPHOGLYCOLATE PHOSPHATASE"/>
    <property type="match status" value="1"/>
</dbReference>
<dbReference type="InterPro" id="IPR023214">
    <property type="entry name" value="HAD_sf"/>
</dbReference>
<evidence type="ECO:0000256" key="3">
    <source>
        <dbReference type="ARBA" id="ARBA00006171"/>
    </source>
</evidence>
<protein>
    <recommendedName>
        <fullName evidence="4">phosphoglycolate phosphatase</fullName>
        <ecNumber evidence="4">3.1.3.18</ecNumber>
    </recommendedName>
</protein>
<dbReference type="SUPFAM" id="SSF56784">
    <property type="entry name" value="HAD-like"/>
    <property type="match status" value="1"/>
</dbReference>
<comment type="catalytic activity">
    <reaction evidence="1">
        <text>2-phosphoglycolate + H2O = glycolate + phosphate</text>
        <dbReference type="Rhea" id="RHEA:14369"/>
        <dbReference type="ChEBI" id="CHEBI:15377"/>
        <dbReference type="ChEBI" id="CHEBI:29805"/>
        <dbReference type="ChEBI" id="CHEBI:43474"/>
        <dbReference type="ChEBI" id="CHEBI:58033"/>
        <dbReference type="EC" id="3.1.3.18"/>
    </reaction>
</comment>
<dbReference type="Proteomes" id="UP000193228">
    <property type="component" value="Unassembled WGS sequence"/>
</dbReference>
<dbReference type="PRINTS" id="PR00413">
    <property type="entry name" value="HADHALOGNASE"/>
</dbReference>
<dbReference type="NCBIfam" id="TIGR01549">
    <property type="entry name" value="HAD-SF-IA-v1"/>
    <property type="match status" value="1"/>
</dbReference>
<dbReference type="Pfam" id="PF13419">
    <property type="entry name" value="HAD_2"/>
    <property type="match status" value="1"/>
</dbReference>
<keyword evidence="6" id="KW-1185">Reference proteome</keyword>
<organism evidence="5 6">
    <name type="scientific">Paraburkholderia susongensis</name>
    <dbReference type="NCBI Taxonomy" id="1515439"/>
    <lineage>
        <taxon>Bacteria</taxon>
        <taxon>Pseudomonadati</taxon>
        <taxon>Pseudomonadota</taxon>
        <taxon>Betaproteobacteria</taxon>
        <taxon>Burkholderiales</taxon>
        <taxon>Burkholderiaceae</taxon>
        <taxon>Paraburkholderia</taxon>
    </lineage>
</organism>
<dbReference type="InterPro" id="IPR006439">
    <property type="entry name" value="HAD-SF_hydro_IA"/>
</dbReference>
<evidence type="ECO:0000256" key="2">
    <source>
        <dbReference type="ARBA" id="ARBA00004818"/>
    </source>
</evidence>
<evidence type="ECO:0000313" key="5">
    <source>
        <dbReference type="EMBL" id="SMG49068.1"/>
    </source>
</evidence>
<dbReference type="GO" id="GO:0005829">
    <property type="term" value="C:cytosol"/>
    <property type="evidence" value="ECO:0007669"/>
    <property type="project" value="TreeGrafter"/>
</dbReference>
<dbReference type="InterPro" id="IPR036412">
    <property type="entry name" value="HAD-like_sf"/>
</dbReference>
<accession>A0A1X7L5E0</accession>
<dbReference type="InterPro" id="IPR023198">
    <property type="entry name" value="PGP-like_dom2"/>
</dbReference>
<dbReference type="InterPro" id="IPR050155">
    <property type="entry name" value="HAD-like_hydrolase_sf"/>
</dbReference>
<reference evidence="6" key="1">
    <citation type="submission" date="2017-04" db="EMBL/GenBank/DDBJ databases">
        <authorList>
            <person name="Varghese N."/>
            <person name="Submissions S."/>
        </authorList>
    </citation>
    <scope>NUCLEOTIDE SEQUENCE [LARGE SCALE GENOMIC DNA]</scope>
    <source>
        <strain evidence="6">LMG 29540</strain>
    </source>
</reference>
<sequence>MNKLMNSSDALARPCQPVTGVVFDLDGTLVDSAPDIAESLNQVLATHGIGPQSVEFVEQFIGEGSFGLVANLYEALGVAATPARVAADVEAYLAAYRATPVRHSTLFADAAEVIPSLHAAGLRLGICTNKAQLIAEAVLRHFGLRDYFDAIVGGDALEERKPAPQHLLETLRRMNVDPGEAVFVGDTPIDAECGRRAEVRCLIVNWGGGSKVPVSPSSRLGSFGELRFLCENAVVDHNRERR</sequence>
<gene>
    <name evidence="5" type="ORF">SAMN06265784_10593</name>
</gene>
<evidence type="ECO:0000256" key="1">
    <source>
        <dbReference type="ARBA" id="ARBA00000830"/>
    </source>
</evidence>
<dbReference type="GO" id="GO:0006281">
    <property type="term" value="P:DNA repair"/>
    <property type="evidence" value="ECO:0007669"/>
    <property type="project" value="TreeGrafter"/>
</dbReference>
<proteinExistence type="inferred from homology"/>
<dbReference type="STRING" id="1515439.SAMN06265784_10593"/>
<dbReference type="InterPro" id="IPR041492">
    <property type="entry name" value="HAD_2"/>
</dbReference>
<dbReference type="Gene3D" id="3.40.50.1000">
    <property type="entry name" value="HAD superfamily/HAD-like"/>
    <property type="match status" value="1"/>
</dbReference>
<dbReference type="SFLD" id="SFLDS00003">
    <property type="entry name" value="Haloacid_Dehalogenase"/>
    <property type="match status" value="1"/>
</dbReference>
<dbReference type="SFLD" id="SFLDG01129">
    <property type="entry name" value="C1.5:_HAD__Beta-PGM__Phosphata"/>
    <property type="match status" value="1"/>
</dbReference>